<comment type="caution">
    <text evidence="10">The sequence shown here is derived from an EMBL/GenBank/DDBJ whole genome shotgun (WGS) entry which is preliminary data.</text>
</comment>
<evidence type="ECO:0000313" key="10">
    <source>
        <dbReference type="EMBL" id="TLQ20228.1"/>
    </source>
</evidence>
<keyword evidence="6 7" id="KW-0057">Aromatic amino acid biosynthesis</keyword>
<feature type="binding site" evidence="7">
    <location>
        <begin position="19"/>
        <end position="21"/>
    </location>
    <ligand>
        <name>shikimate</name>
        <dbReference type="ChEBI" id="CHEBI:36208"/>
    </ligand>
</feature>
<evidence type="ECO:0000256" key="2">
    <source>
        <dbReference type="ARBA" id="ARBA00012962"/>
    </source>
</evidence>
<evidence type="ECO:0000313" key="11">
    <source>
        <dbReference type="Proteomes" id="UP000305100"/>
    </source>
</evidence>
<dbReference type="GO" id="GO:0050661">
    <property type="term" value="F:NADP binding"/>
    <property type="evidence" value="ECO:0007669"/>
    <property type="project" value="InterPro"/>
</dbReference>
<dbReference type="GO" id="GO:0004764">
    <property type="term" value="F:shikimate 3-dehydrogenase (NADP+) activity"/>
    <property type="evidence" value="ECO:0007669"/>
    <property type="project" value="UniProtKB-UniRule"/>
</dbReference>
<feature type="domain" description="SDH C-terminal" evidence="9">
    <location>
        <begin position="251"/>
        <end position="280"/>
    </location>
</feature>
<feature type="binding site" evidence="7">
    <location>
        <position position="251"/>
    </location>
    <ligand>
        <name>NADP(+)</name>
        <dbReference type="ChEBI" id="CHEBI:58349"/>
    </ligand>
</feature>
<dbReference type="Gene3D" id="3.40.50.10860">
    <property type="entry name" value="Leucine Dehydrogenase, chain A, domain 1"/>
    <property type="match status" value="1"/>
</dbReference>
<dbReference type="InterPro" id="IPR046346">
    <property type="entry name" value="Aminoacid_DH-like_N_sf"/>
</dbReference>
<feature type="binding site" evidence="7">
    <location>
        <position position="258"/>
    </location>
    <ligand>
        <name>shikimate</name>
        <dbReference type="ChEBI" id="CHEBI:36208"/>
    </ligand>
</feature>
<feature type="binding site" evidence="7">
    <location>
        <begin position="130"/>
        <end position="134"/>
    </location>
    <ligand>
        <name>NADP(+)</name>
        <dbReference type="ChEBI" id="CHEBI:58349"/>
    </ligand>
</feature>
<evidence type="ECO:0000256" key="3">
    <source>
        <dbReference type="ARBA" id="ARBA00022605"/>
    </source>
</evidence>
<dbReference type="GO" id="GO:0009073">
    <property type="term" value="P:aromatic amino acid family biosynthetic process"/>
    <property type="evidence" value="ECO:0007669"/>
    <property type="project" value="UniProtKB-KW"/>
</dbReference>
<comment type="caution">
    <text evidence="7">Lacks conserved residue(s) required for the propagation of feature annotation.</text>
</comment>
<dbReference type="Pfam" id="PF18317">
    <property type="entry name" value="SDH_C"/>
    <property type="match status" value="1"/>
</dbReference>
<dbReference type="Pfam" id="PF08501">
    <property type="entry name" value="Shikimate_dh_N"/>
    <property type="match status" value="1"/>
</dbReference>
<evidence type="ECO:0000256" key="5">
    <source>
        <dbReference type="ARBA" id="ARBA00023002"/>
    </source>
</evidence>
<dbReference type="InterPro" id="IPR041121">
    <property type="entry name" value="SDH_C"/>
</dbReference>
<feature type="domain" description="Shikimate dehydrogenase substrate binding N-terminal" evidence="8">
    <location>
        <begin position="12"/>
        <end position="93"/>
    </location>
</feature>
<dbReference type="AlphaFoldDB" id="A0A5R9CWR6"/>
<dbReference type="EC" id="1.1.1.25" evidence="2 7"/>
<accession>A0A5R9CWR6</accession>
<feature type="binding site" evidence="7">
    <location>
        <position position="230"/>
    </location>
    <ligand>
        <name>shikimate</name>
        <dbReference type="ChEBI" id="CHEBI:36208"/>
    </ligand>
</feature>
<dbReference type="InterPro" id="IPR036291">
    <property type="entry name" value="NAD(P)-bd_dom_sf"/>
</dbReference>
<dbReference type="EMBL" id="VBSX01000006">
    <property type="protein sequence ID" value="TLQ20228.1"/>
    <property type="molecule type" value="Genomic_DNA"/>
</dbReference>
<dbReference type="HAMAP" id="MF_00222">
    <property type="entry name" value="Shikimate_DH_AroE"/>
    <property type="match status" value="1"/>
</dbReference>
<dbReference type="OrthoDB" id="9792692at2"/>
<keyword evidence="5 7" id="KW-0560">Oxidoreductase</keyword>
<reference evidence="10 11" key="1">
    <citation type="submission" date="2019-05" db="EMBL/GenBank/DDBJ databases">
        <title>The metagenome of a microbial culture collection derived from dairy environment covers the genomic content of the human microbiome.</title>
        <authorList>
            <person name="Roder T."/>
            <person name="Wuthrich D."/>
            <person name="Sattari Z."/>
            <person name="Von Ah U."/>
            <person name="Bar C."/>
            <person name="Ronchi F."/>
            <person name="Macpherson A.J."/>
            <person name="Ganal-Vonarburg S.C."/>
            <person name="Bruggmann R."/>
            <person name="Vergeres G."/>
        </authorList>
    </citation>
    <scope>NUCLEOTIDE SEQUENCE [LARGE SCALE GENOMIC DNA]</scope>
    <source>
        <strain evidence="10 11">FAM 1079</strain>
    </source>
</reference>
<dbReference type="CDD" id="cd01065">
    <property type="entry name" value="NAD_bind_Shikimate_DH"/>
    <property type="match status" value="1"/>
</dbReference>
<dbReference type="Gene3D" id="3.40.50.720">
    <property type="entry name" value="NAD(P)-binding Rossmann-like Domain"/>
    <property type="match status" value="1"/>
</dbReference>
<dbReference type="PANTHER" id="PTHR21089:SF1">
    <property type="entry name" value="BIFUNCTIONAL 3-DEHYDROQUINATE DEHYDRATASE_SHIKIMATE DEHYDROGENASE, CHLOROPLASTIC"/>
    <property type="match status" value="1"/>
</dbReference>
<dbReference type="Proteomes" id="UP000305100">
    <property type="component" value="Unassembled WGS sequence"/>
</dbReference>
<feature type="binding site" evidence="7">
    <location>
        <position position="228"/>
    </location>
    <ligand>
        <name>NADP(+)</name>
        <dbReference type="ChEBI" id="CHEBI:58349"/>
    </ligand>
</feature>
<evidence type="ECO:0000256" key="4">
    <source>
        <dbReference type="ARBA" id="ARBA00022857"/>
    </source>
</evidence>
<feature type="binding site" evidence="7">
    <location>
        <position position="106"/>
    </location>
    <ligand>
        <name>shikimate</name>
        <dbReference type="ChEBI" id="CHEBI:36208"/>
    </ligand>
</feature>
<dbReference type="SUPFAM" id="SSF51735">
    <property type="entry name" value="NAD(P)-binding Rossmann-fold domains"/>
    <property type="match status" value="1"/>
</dbReference>
<dbReference type="InterPro" id="IPR022893">
    <property type="entry name" value="Shikimate_DH_fam"/>
</dbReference>
<dbReference type="GO" id="GO:0008652">
    <property type="term" value="P:amino acid biosynthetic process"/>
    <property type="evidence" value="ECO:0007669"/>
    <property type="project" value="UniProtKB-KW"/>
</dbReference>
<feature type="active site" description="Proton acceptor" evidence="7">
    <location>
        <position position="70"/>
    </location>
</feature>
<comment type="subunit">
    <text evidence="7">Homodimer.</text>
</comment>
<dbReference type="GO" id="GO:0019632">
    <property type="term" value="P:shikimate metabolic process"/>
    <property type="evidence" value="ECO:0007669"/>
    <property type="project" value="InterPro"/>
</dbReference>
<evidence type="ECO:0000256" key="1">
    <source>
        <dbReference type="ARBA" id="ARBA00004871"/>
    </source>
</evidence>
<sequence length="290" mass="30972">MMDGHTTLYGFIAHPAAHSLSPLIHNTSFRALGINAAYLAFDINTDTLEDMVAAIRAMGIGGMNLSLPLKTDVIPLLDAVTPRAKRLNAVNTIINRDGQLTGDTTDGQGFVDALEYQGIQIADKQLTILGAGGAGRSIIGAAIDAGVAHIDVFKRQNATFADRKRQLESWSDKVSVLPYDDEQAMAQSVSDSQIVVNTTNVGMAHDQAMPVSQAVMAAITPQHIIFDAIYFPLVTPFLAAAKIKGAQTFNGIGMLVQQAAGSFFEWTGQKMPIDQVMTAVNEAVASRQTN</sequence>
<feature type="binding site" evidence="7">
    <location>
        <position position="66"/>
    </location>
    <ligand>
        <name>shikimate</name>
        <dbReference type="ChEBI" id="CHEBI:36208"/>
    </ligand>
</feature>
<protein>
    <recommendedName>
        <fullName evidence="2 7">Shikimate dehydrogenase (NADP(+))</fullName>
        <shortName evidence="7">SDH</shortName>
        <ecNumber evidence="2 7">1.1.1.25</ecNumber>
    </recommendedName>
</protein>
<dbReference type="PANTHER" id="PTHR21089">
    <property type="entry name" value="SHIKIMATE DEHYDROGENASE"/>
    <property type="match status" value="1"/>
</dbReference>
<evidence type="ECO:0000256" key="6">
    <source>
        <dbReference type="ARBA" id="ARBA00023141"/>
    </source>
</evidence>
<dbReference type="UniPathway" id="UPA00053">
    <property type="reaction ID" value="UER00087"/>
</dbReference>
<dbReference type="NCBIfam" id="TIGR00507">
    <property type="entry name" value="aroE"/>
    <property type="match status" value="1"/>
</dbReference>
<comment type="pathway">
    <text evidence="1 7">Metabolic intermediate biosynthesis; chorismate biosynthesis; chorismate from D-erythrose 4-phosphate and phosphoenolpyruvate: step 4/7.</text>
</comment>
<keyword evidence="4 7" id="KW-0521">NADP</keyword>
<comment type="similarity">
    <text evidence="7">Belongs to the shikimate dehydrogenase family.</text>
</comment>
<keyword evidence="3 7" id="KW-0028">Amino-acid biosynthesis</keyword>
<dbReference type="RefSeq" id="WP_054734619.1">
    <property type="nucleotide sequence ID" value="NZ_VBSX01000006.1"/>
</dbReference>
<name>A0A5R9CWR6_9LACO</name>
<feature type="binding site" evidence="7">
    <location>
        <position position="91"/>
    </location>
    <ligand>
        <name>shikimate</name>
        <dbReference type="ChEBI" id="CHEBI:36208"/>
    </ligand>
</feature>
<gene>
    <name evidence="7 10" type="primary">aroE</name>
    <name evidence="10" type="ORF">FEZ41_03755</name>
</gene>
<evidence type="ECO:0000259" key="8">
    <source>
        <dbReference type="Pfam" id="PF08501"/>
    </source>
</evidence>
<comment type="function">
    <text evidence="7">Involved in the biosynthesis of the chorismate, which leads to the biosynthesis of aromatic amino acids. Catalyzes the reversible NADPH linked reduction of 3-dehydroshikimate (DHSA) to yield shikimate (SA).</text>
</comment>
<evidence type="ECO:0000259" key="9">
    <source>
        <dbReference type="Pfam" id="PF18317"/>
    </source>
</evidence>
<dbReference type="GO" id="GO:0009423">
    <property type="term" value="P:chorismate biosynthetic process"/>
    <property type="evidence" value="ECO:0007669"/>
    <property type="project" value="UniProtKB-UniRule"/>
</dbReference>
<proteinExistence type="inferred from homology"/>
<comment type="catalytic activity">
    <reaction evidence="7">
        <text>shikimate + NADP(+) = 3-dehydroshikimate + NADPH + H(+)</text>
        <dbReference type="Rhea" id="RHEA:17737"/>
        <dbReference type="ChEBI" id="CHEBI:15378"/>
        <dbReference type="ChEBI" id="CHEBI:16630"/>
        <dbReference type="ChEBI" id="CHEBI:36208"/>
        <dbReference type="ChEBI" id="CHEBI:57783"/>
        <dbReference type="ChEBI" id="CHEBI:58349"/>
        <dbReference type="EC" id="1.1.1.25"/>
    </reaction>
</comment>
<dbReference type="InterPro" id="IPR013708">
    <property type="entry name" value="Shikimate_DH-bd_N"/>
</dbReference>
<dbReference type="SUPFAM" id="SSF53223">
    <property type="entry name" value="Aminoacid dehydrogenase-like, N-terminal domain"/>
    <property type="match status" value="1"/>
</dbReference>
<dbReference type="InterPro" id="IPR011342">
    <property type="entry name" value="Shikimate_DH"/>
</dbReference>
<evidence type="ECO:0000256" key="7">
    <source>
        <dbReference type="HAMAP-Rule" id="MF_00222"/>
    </source>
</evidence>
<organism evidence="10 11">
    <name type="scientific">Lentilactobacillus parafarraginis</name>
    <dbReference type="NCBI Taxonomy" id="390842"/>
    <lineage>
        <taxon>Bacteria</taxon>
        <taxon>Bacillati</taxon>
        <taxon>Bacillota</taxon>
        <taxon>Bacilli</taxon>
        <taxon>Lactobacillales</taxon>
        <taxon>Lactobacillaceae</taxon>
        <taxon>Lentilactobacillus</taxon>
    </lineage>
</organism>